<dbReference type="Proteomes" id="UP000074294">
    <property type="component" value="Unassembled WGS sequence"/>
</dbReference>
<name>A0A147JW22_HADYE</name>
<sequence length="63" mass="7248">MPGPVKKVRGKMVYHRGKGVYSVYSPVRDRKIRAKHPSKPGYPQIGDLHRGRRRRGIIGKLVR</sequence>
<accession>A0A147JW22</accession>
<dbReference type="STRING" id="1776334.APZ16_04535"/>
<comment type="caution">
    <text evidence="2">The sequence shown here is derived from an EMBL/GenBank/DDBJ whole genome shotgun (WGS) entry which is preliminary data.</text>
</comment>
<feature type="region of interest" description="Disordered" evidence="1">
    <location>
        <begin position="33"/>
        <end position="63"/>
    </location>
</feature>
<feature type="compositionally biased region" description="Basic residues" evidence="1">
    <location>
        <begin position="50"/>
        <end position="63"/>
    </location>
</feature>
<gene>
    <name evidence="2" type="ORF">APZ16_04535</name>
</gene>
<proteinExistence type="predicted"/>
<reference evidence="2 3" key="1">
    <citation type="journal article" date="2016" name="Nat. Microbiol.">
        <title>Genomic inference of the metabolism of cosmopolitan subsurface Archaea, Hadesarchaea.</title>
        <authorList>
            <person name="Baker B.J."/>
            <person name="Saw J.H."/>
            <person name="Lind A.E."/>
            <person name="Lazar C.S."/>
            <person name="Hinrichs K.-U."/>
            <person name="Teske A.P."/>
            <person name="Ettema T.J."/>
        </authorList>
    </citation>
    <scope>NUCLEOTIDE SEQUENCE [LARGE SCALE GENOMIC DNA]</scope>
</reference>
<evidence type="ECO:0000256" key="1">
    <source>
        <dbReference type="SAM" id="MobiDB-lite"/>
    </source>
</evidence>
<dbReference type="AlphaFoldDB" id="A0A147JW22"/>
<protein>
    <submittedName>
        <fullName evidence="2">Uncharacterized protein</fullName>
    </submittedName>
</protein>
<dbReference type="EMBL" id="LQMQ01000038">
    <property type="protein sequence ID" value="KUO40650.1"/>
    <property type="molecule type" value="Genomic_DNA"/>
</dbReference>
<evidence type="ECO:0000313" key="3">
    <source>
        <dbReference type="Proteomes" id="UP000074294"/>
    </source>
</evidence>
<evidence type="ECO:0000313" key="2">
    <source>
        <dbReference type="EMBL" id="KUO40650.1"/>
    </source>
</evidence>
<organism evidence="2 3">
    <name type="scientific">Hadarchaeum yellowstonense</name>
    <dbReference type="NCBI Taxonomy" id="1776334"/>
    <lineage>
        <taxon>Archaea</taxon>
        <taxon>Methanobacteriati</taxon>
        <taxon>Candidatus Hadarchaeota</taxon>
        <taxon>Candidatus Hadarchaeia</taxon>
        <taxon>Candidatus Hadarchaeales</taxon>
        <taxon>Candidatus Hadarchaeaceae</taxon>
        <taxon>Candidatus Hadarchaeum</taxon>
    </lineage>
</organism>